<dbReference type="EMBL" id="JAEDAL010000002">
    <property type="protein sequence ID" value="MBH9552589.1"/>
    <property type="molecule type" value="Genomic_DNA"/>
</dbReference>
<evidence type="ECO:0000313" key="11">
    <source>
        <dbReference type="EMBL" id="MBH9552589.1"/>
    </source>
</evidence>
<dbReference type="PROSITE" id="PS51257">
    <property type="entry name" value="PROKAR_LIPOPROTEIN"/>
    <property type="match status" value="1"/>
</dbReference>
<reference evidence="11" key="1">
    <citation type="submission" date="2020-12" db="EMBL/GenBank/DDBJ databases">
        <title>The genome sequence of Inhella sp. 4Y17.</title>
        <authorList>
            <person name="Liu Y."/>
        </authorList>
    </citation>
    <scope>NUCLEOTIDE SEQUENCE</scope>
    <source>
        <strain evidence="11">4Y10</strain>
    </source>
</reference>
<feature type="chain" id="PRO_5037932643" description="Peptidoglycan-associated lipoprotein" evidence="9">
    <location>
        <begin position="18"/>
        <end position="173"/>
    </location>
</feature>
<dbReference type="GO" id="GO:0009279">
    <property type="term" value="C:cell outer membrane"/>
    <property type="evidence" value="ECO:0007669"/>
    <property type="project" value="UniProtKB-SubCell"/>
</dbReference>
<dbReference type="SUPFAM" id="SSF103088">
    <property type="entry name" value="OmpA-like"/>
    <property type="match status" value="1"/>
</dbReference>
<dbReference type="InterPro" id="IPR014169">
    <property type="entry name" value="Pal_lipo_C"/>
</dbReference>
<evidence type="ECO:0000256" key="2">
    <source>
        <dbReference type="ARBA" id="ARBA00022729"/>
    </source>
</evidence>
<feature type="domain" description="OmpA-like" evidence="10">
    <location>
        <begin position="59"/>
        <end position="173"/>
    </location>
</feature>
<dbReference type="GO" id="GO:0051301">
    <property type="term" value="P:cell division"/>
    <property type="evidence" value="ECO:0007669"/>
    <property type="project" value="UniProtKB-UniRule"/>
</dbReference>
<accession>A0A931NDH0</accession>
<name>A0A931NDH0_9BURK</name>
<evidence type="ECO:0000259" key="10">
    <source>
        <dbReference type="PROSITE" id="PS51123"/>
    </source>
</evidence>
<dbReference type="Proteomes" id="UP000620139">
    <property type="component" value="Unassembled WGS sequence"/>
</dbReference>
<keyword evidence="1 8" id="KW-0132">Cell division</keyword>
<evidence type="ECO:0000256" key="9">
    <source>
        <dbReference type="SAM" id="SignalP"/>
    </source>
</evidence>
<dbReference type="InterPro" id="IPR006664">
    <property type="entry name" value="OMP_bac"/>
</dbReference>
<dbReference type="InterPro" id="IPR036737">
    <property type="entry name" value="OmpA-like_sf"/>
</dbReference>
<dbReference type="PRINTS" id="PR01021">
    <property type="entry name" value="OMPADOMAIN"/>
</dbReference>
<dbReference type="PANTHER" id="PTHR30329">
    <property type="entry name" value="STATOR ELEMENT OF FLAGELLAR MOTOR COMPLEX"/>
    <property type="match status" value="1"/>
</dbReference>
<evidence type="ECO:0000313" key="12">
    <source>
        <dbReference type="Proteomes" id="UP000620139"/>
    </source>
</evidence>
<proteinExistence type="inferred from homology"/>
<dbReference type="RefSeq" id="WP_198100187.1">
    <property type="nucleotide sequence ID" value="NZ_JAEDAL010000002.1"/>
</dbReference>
<dbReference type="CDD" id="cd07185">
    <property type="entry name" value="OmpA_C-like"/>
    <property type="match status" value="1"/>
</dbReference>
<evidence type="ECO:0000256" key="5">
    <source>
        <dbReference type="ARBA" id="ARBA00023237"/>
    </source>
</evidence>
<keyword evidence="2 8" id="KW-0732">Signal</keyword>
<dbReference type="HAMAP" id="MF_02204">
    <property type="entry name" value="Pal"/>
    <property type="match status" value="1"/>
</dbReference>
<dbReference type="PANTHER" id="PTHR30329:SF21">
    <property type="entry name" value="LIPOPROTEIN YIAD-RELATED"/>
    <property type="match status" value="1"/>
</dbReference>
<evidence type="ECO:0000256" key="4">
    <source>
        <dbReference type="ARBA" id="ARBA00023139"/>
    </source>
</evidence>
<dbReference type="Pfam" id="PF00691">
    <property type="entry name" value="OmpA"/>
    <property type="match status" value="1"/>
</dbReference>
<keyword evidence="7 8" id="KW-0131">Cell cycle</keyword>
<keyword evidence="5 8" id="KW-0998">Cell outer membrane</keyword>
<comment type="subunit">
    <text evidence="8">The Tol-Pal system is composed of five core proteins: the inner membrane proteins TolA, TolQ and TolR, the periplasmic protein TolB and the outer membrane protein Pal. They form a network linking the inner and outer membranes and the peptidoglycan layer.</text>
</comment>
<dbReference type="Gene3D" id="3.30.1330.60">
    <property type="entry name" value="OmpA-like domain"/>
    <property type="match status" value="1"/>
</dbReference>
<dbReference type="InterPro" id="IPR039001">
    <property type="entry name" value="Pal"/>
</dbReference>
<evidence type="ECO:0000256" key="3">
    <source>
        <dbReference type="ARBA" id="ARBA00023136"/>
    </source>
</evidence>
<keyword evidence="12" id="KW-1185">Reference proteome</keyword>
<evidence type="ECO:0000256" key="6">
    <source>
        <dbReference type="ARBA" id="ARBA00023288"/>
    </source>
</evidence>
<sequence>MNTTRFALAAVAAAVLAGCSTTKLEEPTKAPVVEAKPQPATPAQPVAETKVATVDLATEQRNAVADKRVIYFDFDSYVVKDEFRPAVQAHAKRLNLIKTQKVSLEGHADQRGSREYNLALGQKRAEAVLQQLTLQGVAAAQAEPVSFGKERPAAEGTGEAVWAKNRRVEVKDK</sequence>
<evidence type="ECO:0000256" key="1">
    <source>
        <dbReference type="ARBA" id="ARBA00022618"/>
    </source>
</evidence>
<dbReference type="AlphaFoldDB" id="A0A931NDH0"/>
<keyword evidence="3 8" id="KW-0472">Membrane</keyword>
<feature type="signal peptide" evidence="9">
    <location>
        <begin position="1"/>
        <end position="17"/>
    </location>
</feature>
<comment type="similarity">
    <text evidence="8">Belongs to the Pal lipoprotein family.</text>
</comment>
<protein>
    <recommendedName>
        <fullName evidence="8">Peptidoglycan-associated lipoprotein</fullName>
        <shortName evidence="8">PAL</shortName>
    </recommendedName>
</protein>
<dbReference type="PROSITE" id="PS51123">
    <property type="entry name" value="OMPA_2"/>
    <property type="match status" value="1"/>
</dbReference>
<dbReference type="InterPro" id="IPR050330">
    <property type="entry name" value="Bact_OuterMem_StrucFunc"/>
</dbReference>
<comment type="caution">
    <text evidence="11">The sequence shown here is derived from an EMBL/GenBank/DDBJ whole genome shotgun (WGS) entry which is preliminary data.</text>
</comment>
<gene>
    <name evidence="8 11" type="primary">pal</name>
    <name evidence="11" type="ORF">I7X43_06950</name>
</gene>
<evidence type="ECO:0000256" key="8">
    <source>
        <dbReference type="HAMAP-Rule" id="MF_02204"/>
    </source>
</evidence>
<dbReference type="InterPro" id="IPR006665">
    <property type="entry name" value="OmpA-like"/>
</dbReference>
<keyword evidence="4 8" id="KW-0564">Palmitate</keyword>
<dbReference type="NCBIfam" id="TIGR02802">
    <property type="entry name" value="Pal_lipo"/>
    <property type="match status" value="1"/>
</dbReference>
<evidence type="ECO:0000256" key="7">
    <source>
        <dbReference type="ARBA" id="ARBA00023306"/>
    </source>
</evidence>
<comment type="subcellular location">
    <subcellularLocation>
        <location evidence="8">Cell outer membrane</location>
        <topology evidence="8">Lipid-anchor</topology>
    </subcellularLocation>
</comment>
<keyword evidence="6 8" id="KW-0449">Lipoprotein</keyword>
<organism evidence="11 12">
    <name type="scientific">Inhella gelatinilytica</name>
    <dbReference type="NCBI Taxonomy" id="2795030"/>
    <lineage>
        <taxon>Bacteria</taxon>
        <taxon>Pseudomonadati</taxon>
        <taxon>Pseudomonadota</taxon>
        <taxon>Betaproteobacteria</taxon>
        <taxon>Burkholderiales</taxon>
        <taxon>Sphaerotilaceae</taxon>
        <taxon>Inhella</taxon>
    </lineage>
</organism>
<comment type="function">
    <text evidence="8">Part of the Tol-Pal system, which plays a role in outer membrane invagination during cell division and is important for maintaining outer membrane integrity.</text>
</comment>